<feature type="transmembrane region" description="Helical" evidence="1">
    <location>
        <begin position="12"/>
        <end position="34"/>
    </location>
</feature>
<keyword evidence="1" id="KW-1133">Transmembrane helix</keyword>
<evidence type="ECO:0000313" key="2">
    <source>
        <dbReference type="EMBL" id="KAH0938523.1"/>
    </source>
</evidence>
<reference evidence="2 3" key="1">
    <citation type="submission" date="2021-05" db="EMBL/GenBank/DDBJ databases">
        <title>Genome Assembly of Synthetic Allotetraploid Brassica napus Reveals Homoeologous Exchanges between Subgenomes.</title>
        <authorList>
            <person name="Davis J.T."/>
        </authorList>
    </citation>
    <scope>NUCLEOTIDE SEQUENCE [LARGE SCALE GENOMIC DNA]</scope>
    <source>
        <strain evidence="3">cv. Da-Ae</strain>
        <tissue evidence="2">Seedling</tissue>
    </source>
</reference>
<comment type="caution">
    <text evidence="2">The sequence shown here is derived from an EMBL/GenBank/DDBJ whole genome shotgun (WGS) entry which is preliminary data.</text>
</comment>
<evidence type="ECO:0000313" key="3">
    <source>
        <dbReference type="Proteomes" id="UP000824890"/>
    </source>
</evidence>
<organism evidence="2 3">
    <name type="scientific">Brassica napus</name>
    <name type="common">Rape</name>
    <dbReference type="NCBI Taxonomy" id="3708"/>
    <lineage>
        <taxon>Eukaryota</taxon>
        <taxon>Viridiplantae</taxon>
        <taxon>Streptophyta</taxon>
        <taxon>Embryophyta</taxon>
        <taxon>Tracheophyta</taxon>
        <taxon>Spermatophyta</taxon>
        <taxon>Magnoliopsida</taxon>
        <taxon>eudicotyledons</taxon>
        <taxon>Gunneridae</taxon>
        <taxon>Pentapetalae</taxon>
        <taxon>rosids</taxon>
        <taxon>malvids</taxon>
        <taxon>Brassicales</taxon>
        <taxon>Brassicaceae</taxon>
        <taxon>Brassiceae</taxon>
        <taxon>Brassica</taxon>
    </lineage>
</organism>
<keyword evidence="3" id="KW-1185">Reference proteome</keyword>
<gene>
    <name evidence="2" type="ORF">HID58_005984</name>
</gene>
<keyword evidence="1" id="KW-0472">Membrane</keyword>
<proteinExistence type="predicted"/>
<sequence length="126" mass="14318">MPLEPIKFLRKSASIVLGGFVIINVVSTAALGAFRFTAEEKWKKSGLCCRVFRGKGFYICKLCKGNTSSGGASQSVYRVNVRINIYNKPILLYFLSFLCKNTSKFCFFFLFHMGHMTHLTMNCLRH</sequence>
<name>A0ABQ8EAR4_BRANA</name>
<evidence type="ECO:0000256" key="1">
    <source>
        <dbReference type="SAM" id="Phobius"/>
    </source>
</evidence>
<feature type="transmembrane region" description="Helical" evidence="1">
    <location>
        <begin position="90"/>
        <end position="111"/>
    </location>
</feature>
<keyword evidence="1" id="KW-0812">Transmembrane</keyword>
<accession>A0ABQ8EAR4</accession>
<protein>
    <submittedName>
        <fullName evidence="2">Uncharacterized protein</fullName>
    </submittedName>
</protein>
<dbReference type="EMBL" id="JAGKQM010000002">
    <property type="protein sequence ID" value="KAH0938523.1"/>
    <property type="molecule type" value="Genomic_DNA"/>
</dbReference>
<dbReference type="Proteomes" id="UP000824890">
    <property type="component" value="Unassembled WGS sequence"/>
</dbReference>